<name>A0A1X2GM84_9FUNG</name>
<feature type="domain" description="Yeast cell wall synthesis Kre9/Knh1-like N-terminal" evidence="4">
    <location>
        <begin position="25"/>
        <end position="112"/>
    </location>
</feature>
<evidence type="ECO:0000313" key="5">
    <source>
        <dbReference type="EMBL" id="ORX56280.1"/>
    </source>
</evidence>
<organism evidence="5 6">
    <name type="scientific">Hesseltinella vesiculosa</name>
    <dbReference type="NCBI Taxonomy" id="101127"/>
    <lineage>
        <taxon>Eukaryota</taxon>
        <taxon>Fungi</taxon>
        <taxon>Fungi incertae sedis</taxon>
        <taxon>Mucoromycota</taxon>
        <taxon>Mucoromycotina</taxon>
        <taxon>Mucoromycetes</taxon>
        <taxon>Mucorales</taxon>
        <taxon>Cunninghamellaceae</taxon>
        <taxon>Hesseltinella</taxon>
    </lineage>
</organism>
<evidence type="ECO:0000313" key="6">
    <source>
        <dbReference type="Proteomes" id="UP000242146"/>
    </source>
</evidence>
<dbReference type="EMBL" id="MCGT01000010">
    <property type="protein sequence ID" value="ORX56280.1"/>
    <property type="molecule type" value="Genomic_DNA"/>
</dbReference>
<dbReference type="InterPro" id="IPR052982">
    <property type="entry name" value="SRP1/TIP1-like"/>
</dbReference>
<keyword evidence="1 3" id="KW-0732">Signal</keyword>
<dbReference type="PANTHER" id="PTHR40633:SF1">
    <property type="entry name" value="GPI ANCHORED SERINE-THREONINE RICH PROTEIN (AFU_ORTHOLOGUE AFUA_1G03630)"/>
    <property type="match status" value="1"/>
</dbReference>
<evidence type="ECO:0000256" key="1">
    <source>
        <dbReference type="ARBA" id="ARBA00022729"/>
    </source>
</evidence>
<feature type="region of interest" description="Disordered" evidence="2">
    <location>
        <begin position="117"/>
        <end position="174"/>
    </location>
</feature>
<comment type="caution">
    <text evidence="5">The sequence shown here is derived from an EMBL/GenBank/DDBJ whole genome shotgun (WGS) entry which is preliminary data.</text>
</comment>
<reference evidence="5 6" key="1">
    <citation type="submission" date="2016-07" db="EMBL/GenBank/DDBJ databases">
        <title>Pervasive Adenine N6-methylation of Active Genes in Fungi.</title>
        <authorList>
            <consortium name="DOE Joint Genome Institute"/>
            <person name="Mondo S.J."/>
            <person name="Dannebaum R.O."/>
            <person name="Kuo R.C."/>
            <person name="Labutti K."/>
            <person name="Haridas S."/>
            <person name="Kuo A."/>
            <person name="Salamov A."/>
            <person name="Ahrendt S.R."/>
            <person name="Lipzen A."/>
            <person name="Sullivan W."/>
            <person name="Andreopoulos W.B."/>
            <person name="Clum A."/>
            <person name="Lindquist E."/>
            <person name="Daum C."/>
            <person name="Ramamoorthy G.K."/>
            <person name="Gryganskyi A."/>
            <person name="Culley D."/>
            <person name="Magnuson J.K."/>
            <person name="James T.Y."/>
            <person name="O'Malley M.A."/>
            <person name="Stajich J.E."/>
            <person name="Spatafora J.W."/>
            <person name="Visel A."/>
            <person name="Grigoriev I.V."/>
        </authorList>
    </citation>
    <scope>NUCLEOTIDE SEQUENCE [LARGE SCALE GENOMIC DNA]</scope>
    <source>
        <strain evidence="5 6">NRRL 3301</strain>
    </source>
</reference>
<dbReference type="Proteomes" id="UP000242146">
    <property type="component" value="Unassembled WGS sequence"/>
</dbReference>
<feature type="chain" id="PRO_5012620263" description="Yeast cell wall synthesis Kre9/Knh1-like N-terminal domain-containing protein" evidence="3">
    <location>
        <begin position="18"/>
        <end position="194"/>
    </location>
</feature>
<proteinExistence type="predicted"/>
<gene>
    <name evidence="5" type="ORF">DM01DRAFT_1334760</name>
</gene>
<feature type="signal peptide" evidence="3">
    <location>
        <begin position="1"/>
        <end position="17"/>
    </location>
</feature>
<evidence type="ECO:0000256" key="3">
    <source>
        <dbReference type="SAM" id="SignalP"/>
    </source>
</evidence>
<sequence>MKLSVIASAAFAAVASAQAIISVSSPLSGTVYTAGQQAIITWNSPTVQTISQIVLAQGASSALQPITVIATNVNAAAGQYTWTIPASTPAGADYAFEFGTSPNLAFAGPFTIKAGDGSASNSTSSAPAASSGAASTAAPSGAASSAPASSGAAKPSGSASGSAPASSPSSGANSLVAGSALAVGAAVVAAAQLF</sequence>
<dbReference type="STRING" id="101127.A0A1X2GM84"/>
<accession>A0A1X2GM84</accession>
<dbReference type="Pfam" id="PF10342">
    <property type="entry name" value="Kre9_KNH"/>
    <property type="match status" value="1"/>
</dbReference>
<dbReference type="OrthoDB" id="2260257at2759"/>
<dbReference type="PANTHER" id="PTHR40633">
    <property type="entry name" value="MATRIX PROTEIN, PUTATIVE (AFU_ORTHOLOGUE AFUA_8G05410)-RELATED"/>
    <property type="match status" value="1"/>
</dbReference>
<dbReference type="InterPro" id="IPR018466">
    <property type="entry name" value="Kre9/Knh1-like_N"/>
</dbReference>
<dbReference type="AlphaFoldDB" id="A0A1X2GM84"/>
<evidence type="ECO:0000259" key="4">
    <source>
        <dbReference type="Pfam" id="PF10342"/>
    </source>
</evidence>
<keyword evidence="6" id="KW-1185">Reference proteome</keyword>
<protein>
    <recommendedName>
        <fullName evidence="4">Yeast cell wall synthesis Kre9/Knh1-like N-terminal domain-containing protein</fullName>
    </recommendedName>
</protein>
<evidence type="ECO:0000256" key="2">
    <source>
        <dbReference type="SAM" id="MobiDB-lite"/>
    </source>
</evidence>